<keyword evidence="2" id="KW-1185">Reference proteome</keyword>
<reference evidence="1" key="1">
    <citation type="submission" date="2022-07" db="EMBL/GenBank/DDBJ databases">
        <title>Genome Sequence of Phlebia brevispora.</title>
        <authorList>
            <person name="Buettner E."/>
        </authorList>
    </citation>
    <scope>NUCLEOTIDE SEQUENCE</scope>
    <source>
        <strain evidence="1">MPL23</strain>
    </source>
</reference>
<gene>
    <name evidence="1" type="ORF">NM688_g493</name>
</gene>
<comment type="caution">
    <text evidence="1">The sequence shown here is derived from an EMBL/GenBank/DDBJ whole genome shotgun (WGS) entry which is preliminary data.</text>
</comment>
<dbReference type="Proteomes" id="UP001148662">
    <property type="component" value="Unassembled WGS sequence"/>
</dbReference>
<dbReference type="EMBL" id="JANHOG010000041">
    <property type="protein sequence ID" value="KAJ3559179.1"/>
    <property type="molecule type" value="Genomic_DNA"/>
</dbReference>
<name>A0ACC1TE14_9APHY</name>
<evidence type="ECO:0000313" key="1">
    <source>
        <dbReference type="EMBL" id="KAJ3559179.1"/>
    </source>
</evidence>
<sequence>MARMPHSLAVSQTRQVQSKVAPEEEVVEDSEPEREEQRQYEKAKRRERRSQNPSGKSPEVIDFIELSDDSHPEHVPIRTTPAPIEPRSIIVISDDSDDSLFATTTKRDVAKGHEGPRSPKSSRTCSFDDSSILPDIRDILGLPSKPTTQVTNVVDALPSQETVESPPKTQTTLGLSTQISQLTEIRVSAEPEAGSEDSGSAEEHRRPFSLARFAYVPSRPSRTPSVSRLPSRSVSTSSVGPSRSASVLSISPEVVSGTAIAEPMKQPAKRGRKPRTPSQAFASVSERDMVQLLRCVACNLAWTTRKTAAQKVKHIQSCAHKAGLTDETVGMLIKEELEKTPAVKPVKNKGKSKAKEEEPMTLLAEKINDETGKRKRRAPVEGTVREIAEIREDILERARQLLNGGTRPTSVLRERDDGRPEQGDIDAAPPLTQPFGESALARRFQAARALLSQNATQVRVPSSTQDCGDQDAESPPRTQPFGESALARQFGAPSHLISDQEQPALHNPHADTHINASWLDASDEEDDAYGFRVFPVSVSPTSEHSVLIGTNANDSLNARIPPFHSSSSPNPVNNAFVRQGEILEAETGTLHYAPDLQTAAADNYMFEDDYDQWRDDAMLHYEPDLEQTLPNCLAEDMPSKKAKTTATRTKRKSRSKLSRPQIVLESETEEPATTQAKSKSQGKTKKVLLTEEEIHAHLREGILADTKLYMRILRYEPLPLDLFVQLVVSAFPEETIKVTGPLKLQIRAYLDQQAIQSYDHEQNKPRTKKRRR</sequence>
<evidence type="ECO:0000313" key="2">
    <source>
        <dbReference type="Proteomes" id="UP001148662"/>
    </source>
</evidence>
<protein>
    <submittedName>
        <fullName evidence="1">Uncharacterized protein</fullName>
    </submittedName>
</protein>
<proteinExistence type="predicted"/>
<accession>A0ACC1TE14</accession>
<organism evidence="1 2">
    <name type="scientific">Phlebia brevispora</name>
    <dbReference type="NCBI Taxonomy" id="194682"/>
    <lineage>
        <taxon>Eukaryota</taxon>
        <taxon>Fungi</taxon>
        <taxon>Dikarya</taxon>
        <taxon>Basidiomycota</taxon>
        <taxon>Agaricomycotina</taxon>
        <taxon>Agaricomycetes</taxon>
        <taxon>Polyporales</taxon>
        <taxon>Meruliaceae</taxon>
        <taxon>Phlebia</taxon>
    </lineage>
</organism>